<dbReference type="PANTHER" id="PTHR33495:SF2">
    <property type="entry name" value="ANTI-SIGMA FACTOR ANTAGONIST TM_1081-RELATED"/>
    <property type="match status" value="1"/>
</dbReference>
<comment type="caution">
    <text evidence="4">The sequence shown here is derived from an EMBL/GenBank/DDBJ whole genome shotgun (WGS) entry which is preliminary data.</text>
</comment>
<name>A0A426QGS8_9GAMM</name>
<dbReference type="Gene3D" id="3.30.750.24">
    <property type="entry name" value="STAS domain"/>
    <property type="match status" value="1"/>
</dbReference>
<dbReference type="PROSITE" id="PS50801">
    <property type="entry name" value="STAS"/>
    <property type="match status" value="1"/>
</dbReference>
<dbReference type="EMBL" id="QZMU01000001">
    <property type="protein sequence ID" value="RRQ20961.1"/>
    <property type="molecule type" value="Genomic_DNA"/>
</dbReference>
<feature type="domain" description="STAS" evidence="3">
    <location>
        <begin position="2"/>
        <end position="109"/>
    </location>
</feature>
<dbReference type="GO" id="GO:0043856">
    <property type="term" value="F:anti-sigma factor antagonist activity"/>
    <property type="evidence" value="ECO:0007669"/>
    <property type="project" value="InterPro"/>
</dbReference>
<dbReference type="Proteomes" id="UP000287798">
    <property type="component" value="Unassembled WGS sequence"/>
</dbReference>
<evidence type="ECO:0000256" key="1">
    <source>
        <dbReference type="ARBA" id="ARBA00009013"/>
    </source>
</evidence>
<dbReference type="PANTHER" id="PTHR33495">
    <property type="entry name" value="ANTI-SIGMA FACTOR ANTAGONIST TM_1081-RELATED-RELATED"/>
    <property type="match status" value="1"/>
</dbReference>
<comment type="similarity">
    <text evidence="1 2">Belongs to the anti-sigma-factor antagonist family.</text>
</comment>
<evidence type="ECO:0000313" key="5">
    <source>
        <dbReference type="Proteomes" id="UP000287798"/>
    </source>
</evidence>
<dbReference type="NCBIfam" id="TIGR00377">
    <property type="entry name" value="ant_ant_sig"/>
    <property type="match status" value="1"/>
</dbReference>
<evidence type="ECO:0000259" key="3">
    <source>
        <dbReference type="PROSITE" id="PS50801"/>
    </source>
</evidence>
<proteinExistence type="inferred from homology"/>
<gene>
    <name evidence="4" type="ORF">D6C00_02565</name>
</gene>
<dbReference type="Pfam" id="PF01740">
    <property type="entry name" value="STAS"/>
    <property type="match status" value="1"/>
</dbReference>
<reference evidence="4 5" key="1">
    <citation type="journal article" date="2010" name="Int. J. Syst. Evol. Microbiol.">
        <title>Thiohalobacter thiocyanaticus gen. nov., sp. nov., a moderately halophilic, sulfur-oxidizing gammaproteobacterium from hypersaline lakes, that utilizes thiocyanate.</title>
        <authorList>
            <person name="Sorokin D.Y."/>
            <person name="Kovaleva O.L."/>
            <person name="Tourova T.P."/>
            <person name="Muyzer G."/>
        </authorList>
    </citation>
    <scope>NUCLEOTIDE SEQUENCE [LARGE SCALE GENOMIC DNA]</scope>
    <source>
        <strain evidence="4 5">Hrh1</strain>
    </source>
</reference>
<dbReference type="RefSeq" id="WP_125180175.1">
    <property type="nucleotide sequence ID" value="NZ_QZMU01000001.1"/>
</dbReference>
<dbReference type="InterPro" id="IPR002645">
    <property type="entry name" value="STAS_dom"/>
</dbReference>
<evidence type="ECO:0000313" key="4">
    <source>
        <dbReference type="EMBL" id="RRQ20961.1"/>
    </source>
</evidence>
<accession>A0A426QGS8</accession>
<dbReference type="OrthoDB" id="280847at2"/>
<protein>
    <recommendedName>
        <fullName evidence="2">Anti-sigma factor antagonist</fullName>
    </recommendedName>
</protein>
<keyword evidence="5" id="KW-1185">Reference proteome</keyword>
<dbReference type="AlphaFoldDB" id="A0A426QGS8"/>
<organism evidence="4 5">
    <name type="scientific">Thiohalobacter thiocyanaticus</name>
    <dbReference type="NCBI Taxonomy" id="585455"/>
    <lineage>
        <taxon>Bacteria</taxon>
        <taxon>Pseudomonadati</taxon>
        <taxon>Pseudomonadota</taxon>
        <taxon>Gammaproteobacteria</taxon>
        <taxon>Thiohalobacterales</taxon>
        <taxon>Thiohalobacteraceae</taxon>
        <taxon>Thiohalobacter</taxon>
    </lineage>
</organism>
<dbReference type="CDD" id="cd07043">
    <property type="entry name" value="STAS_anti-anti-sigma_factors"/>
    <property type="match status" value="1"/>
</dbReference>
<dbReference type="InterPro" id="IPR036513">
    <property type="entry name" value="STAS_dom_sf"/>
</dbReference>
<dbReference type="SUPFAM" id="SSF52091">
    <property type="entry name" value="SpoIIaa-like"/>
    <property type="match status" value="1"/>
</dbReference>
<dbReference type="InterPro" id="IPR003658">
    <property type="entry name" value="Anti-sigma_ant"/>
</dbReference>
<evidence type="ECO:0000256" key="2">
    <source>
        <dbReference type="RuleBase" id="RU003749"/>
    </source>
</evidence>
<sequence length="109" mass="11429">MTHAEVNLDKGYAVVSLQGEIDLYSSPQARELILGCLEEGKPTLVDLSAVSYIDSSGVASLVEGLQKARANGLAFALIGVSEAAMNVLRLARLDTVFSIYSGIDACPAV</sequence>